<dbReference type="AlphaFoldDB" id="A0A8J5ST91"/>
<dbReference type="InterPro" id="IPR058678">
    <property type="entry name" value="ARM_PUB"/>
</dbReference>
<evidence type="ECO:0000313" key="8">
    <source>
        <dbReference type="EMBL" id="KAG8070972.1"/>
    </source>
</evidence>
<dbReference type="PROSITE" id="PS51698">
    <property type="entry name" value="U_BOX"/>
    <property type="match status" value="1"/>
</dbReference>
<dbReference type="InterPro" id="IPR045185">
    <property type="entry name" value="PUB22/23/24-like"/>
</dbReference>
<sequence>MVSELDARPRARAGHPPAYIYPSSPSPSAVRVESTSTPPVLISTHQPTHGPPTSTHRTPRRELLPPDPNRMPGTVPLPLGLDTAGLQVPWYFRCPISLELMHDPVTVATGQTYDRASIESWVATGNTTCPVTRAPLADFTLIPNHTLRRLIQEWCVAHRSLGVERIPTPKQPADPDLIRSLISQGPVLPALRKLRALARESDKNRLVMATHETRAALVEMAFGSSEEVEAEAMAVLAMVGMGEVEAVEVVGREERVARLGKLLGGQTTTLESKVNAAAVVEAAAAASGMETRAVLGAADGIMEGLVALVEEKANPRAVRVGIRGLFVLCLAKENRPRAVAAGAAASLARRVAEGSSAGEPERALAAVERLCRTEGGRDAVVAGAGGGAAAVRALVRAMSGRSAEHAAGALVAVVGGSESLQVEAVRAGAMSQLLMMVQGGCSERAKRKAQHLLKLLRSAWPAGDSIANSDDFLQPY</sequence>
<feature type="region of interest" description="Disordered" evidence="6">
    <location>
        <begin position="1"/>
        <end position="73"/>
    </location>
</feature>
<evidence type="ECO:0000256" key="3">
    <source>
        <dbReference type="ARBA" id="ARBA00022679"/>
    </source>
</evidence>
<keyword evidence="9" id="KW-1185">Reference proteome</keyword>
<evidence type="ECO:0000259" key="7">
    <source>
        <dbReference type="PROSITE" id="PS51698"/>
    </source>
</evidence>
<dbReference type="EMBL" id="JAAALK010000283">
    <property type="protein sequence ID" value="KAG8070972.1"/>
    <property type="molecule type" value="Genomic_DNA"/>
</dbReference>
<feature type="domain" description="U-box" evidence="7">
    <location>
        <begin position="87"/>
        <end position="161"/>
    </location>
</feature>
<gene>
    <name evidence="8" type="ORF">GUJ93_ZPchr0006g44768</name>
</gene>
<comment type="pathway">
    <text evidence="2 5">Protein modification; protein ubiquitination.</text>
</comment>
<dbReference type="Pfam" id="PF04564">
    <property type="entry name" value="U-box"/>
    <property type="match status" value="1"/>
</dbReference>
<reference evidence="8" key="1">
    <citation type="journal article" date="2021" name="bioRxiv">
        <title>Whole Genome Assembly and Annotation of Northern Wild Rice, Zizania palustris L., Supports a Whole Genome Duplication in the Zizania Genus.</title>
        <authorList>
            <person name="Haas M."/>
            <person name="Kono T."/>
            <person name="Macchietto M."/>
            <person name="Millas R."/>
            <person name="McGilp L."/>
            <person name="Shao M."/>
            <person name="Duquette J."/>
            <person name="Hirsch C.N."/>
            <person name="Kimball J."/>
        </authorList>
    </citation>
    <scope>NUCLEOTIDE SEQUENCE</scope>
    <source>
        <tissue evidence="8">Fresh leaf tissue</tissue>
    </source>
</reference>
<feature type="compositionally biased region" description="Polar residues" evidence="6">
    <location>
        <begin position="33"/>
        <end position="56"/>
    </location>
</feature>
<dbReference type="InterPro" id="IPR045210">
    <property type="entry name" value="RING-Ubox_PUB"/>
</dbReference>
<evidence type="ECO:0000256" key="2">
    <source>
        <dbReference type="ARBA" id="ARBA00004906"/>
    </source>
</evidence>
<comment type="catalytic activity">
    <reaction evidence="1 5">
        <text>S-ubiquitinyl-[E2 ubiquitin-conjugating enzyme]-L-cysteine + [acceptor protein]-L-lysine = [E2 ubiquitin-conjugating enzyme]-L-cysteine + N(6)-ubiquitinyl-[acceptor protein]-L-lysine.</text>
        <dbReference type="EC" id="2.3.2.27"/>
    </reaction>
</comment>
<dbReference type="PANTHER" id="PTHR22849">
    <property type="entry name" value="WDSAM1 PROTEIN"/>
    <property type="match status" value="1"/>
</dbReference>
<dbReference type="FunFam" id="3.30.40.10:FF:000442">
    <property type="entry name" value="RING-type E3 ubiquitin transferase"/>
    <property type="match status" value="1"/>
</dbReference>
<reference evidence="8" key="2">
    <citation type="submission" date="2021-02" db="EMBL/GenBank/DDBJ databases">
        <authorList>
            <person name="Kimball J.A."/>
            <person name="Haas M.W."/>
            <person name="Macchietto M."/>
            <person name="Kono T."/>
            <person name="Duquette J."/>
            <person name="Shao M."/>
        </authorList>
    </citation>
    <scope>NUCLEOTIDE SEQUENCE</scope>
    <source>
        <tissue evidence="8">Fresh leaf tissue</tissue>
    </source>
</reference>
<dbReference type="InterPro" id="IPR003613">
    <property type="entry name" value="Ubox_domain"/>
</dbReference>
<feature type="compositionally biased region" description="Low complexity" evidence="6">
    <location>
        <begin position="14"/>
        <end position="29"/>
    </location>
</feature>
<evidence type="ECO:0000313" key="9">
    <source>
        <dbReference type="Proteomes" id="UP000729402"/>
    </source>
</evidence>
<dbReference type="CDD" id="cd16664">
    <property type="entry name" value="RING-Ubox_PUB"/>
    <property type="match status" value="1"/>
</dbReference>
<dbReference type="Proteomes" id="UP000729402">
    <property type="component" value="Unassembled WGS sequence"/>
</dbReference>
<dbReference type="PANTHER" id="PTHR22849:SF112">
    <property type="entry name" value="U-BOX DOMAIN-CONTAINING PROTEIN 26"/>
    <property type="match status" value="1"/>
</dbReference>
<dbReference type="OrthoDB" id="10064100at2759"/>
<accession>A0A8J5ST91</accession>
<organism evidence="8 9">
    <name type="scientific">Zizania palustris</name>
    <name type="common">Northern wild rice</name>
    <dbReference type="NCBI Taxonomy" id="103762"/>
    <lineage>
        <taxon>Eukaryota</taxon>
        <taxon>Viridiplantae</taxon>
        <taxon>Streptophyta</taxon>
        <taxon>Embryophyta</taxon>
        <taxon>Tracheophyta</taxon>
        <taxon>Spermatophyta</taxon>
        <taxon>Magnoliopsida</taxon>
        <taxon>Liliopsida</taxon>
        <taxon>Poales</taxon>
        <taxon>Poaceae</taxon>
        <taxon>BOP clade</taxon>
        <taxon>Oryzoideae</taxon>
        <taxon>Oryzeae</taxon>
        <taxon>Zizaniinae</taxon>
        <taxon>Zizania</taxon>
    </lineage>
</organism>
<dbReference type="SMART" id="SM00504">
    <property type="entry name" value="Ubox"/>
    <property type="match status" value="1"/>
</dbReference>
<evidence type="ECO:0000256" key="1">
    <source>
        <dbReference type="ARBA" id="ARBA00000900"/>
    </source>
</evidence>
<evidence type="ECO:0000256" key="4">
    <source>
        <dbReference type="ARBA" id="ARBA00022786"/>
    </source>
</evidence>
<protein>
    <recommendedName>
        <fullName evidence="5 7">U-box domain-containing protein</fullName>
        <ecNumber evidence="5">2.3.2.27</ecNumber>
    </recommendedName>
    <alternativeName>
        <fullName evidence="5">RING-type E3 ubiquitin transferase PUB</fullName>
    </alternativeName>
</protein>
<dbReference type="GO" id="GO:0061630">
    <property type="term" value="F:ubiquitin protein ligase activity"/>
    <property type="evidence" value="ECO:0007669"/>
    <property type="project" value="UniProtKB-UniRule"/>
</dbReference>
<name>A0A8J5ST91_ZIZPA</name>
<dbReference type="GO" id="GO:0016567">
    <property type="term" value="P:protein ubiquitination"/>
    <property type="evidence" value="ECO:0007669"/>
    <property type="project" value="UniProtKB-UniRule"/>
</dbReference>
<dbReference type="Pfam" id="PF25598">
    <property type="entry name" value="ARM_PUB"/>
    <property type="match status" value="1"/>
</dbReference>
<keyword evidence="3 5" id="KW-0808">Transferase</keyword>
<evidence type="ECO:0000256" key="5">
    <source>
        <dbReference type="RuleBase" id="RU369093"/>
    </source>
</evidence>
<dbReference type="EC" id="2.3.2.27" evidence="5"/>
<proteinExistence type="predicted"/>
<comment type="function">
    <text evidence="5">Functions as an E3 ubiquitin ligase.</text>
</comment>
<keyword evidence="4 5" id="KW-0833">Ubl conjugation pathway</keyword>
<comment type="caution">
    <text evidence="8">The sequence shown here is derived from an EMBL/GenBank/DDBJ whole genome shotgun (WGS) entry which is preliminary data.</text>
</comment>
<evidence type="ECO:0000256" key="6">
    <source>
        <dbReference type="SAM" id="MobiDB-lite"/>
    </source>
</evidence>